<protein>
    <submittedName>
        <fullName evidence="1">ArsR family transcriptional regulator</fullName>
    </submittedName>
</protein>
<dbReference type="RefSeq" id="WP_126170695.1">
    <property type="nucleotide sequence ID" value="NZ_PELL01000376.1"/>
</dbReference>
<accession>A0A430RW57</accession>
<organism evidence="1 2">
    <name type="scientific">Thermus scotoductus</name>
    <dbReference type="NCBI Taxonomy" id="37636"/>
    <lineage>
        <taxon>Bacteria</taxon>
        <taxon>Thermotogati</taxon>
        <taxon>Deinococcota</taxon>
        <taxon>Deinococci</taxon>
        <taxon>Thermales</taxon>
        <taxon>Thermaceae</taxon>
        <taxon>Thermus</taxon>
    </lineage>
</organism>
<gene>
    <name evidence="1" type="ORF">CSW38_08945</name>
</gene>
<proteinExistence type="predicted"/>
<comment type="caution">
    <text evidence="1">The sequence shown here is derived from an EMBL/GenBank/DDBJ whole genome shotgun (WGS) entry which is preliminary data.</text>
</comment>
<evidence type="ECO:0000313" key="2">
    <source>
        <dbReference type="Proteomes" id="UP000287306"/>
    </source>
</evidence>
<dbReference type="Proteomes" id="UP000287306">
    <property type="component" value="Unassembled WGS sequence"/>
</dbReference>
<dbReference type="EMBL" id="PELY01000299">
    <property type="protein sequence ID" value="RTH24479.1"/>
    <property type="molecule type" value="Genomic_DNA"/>
</dbReference>
<name>A0A430RW57_THESC</name>
<dbReference type="PROSITE" id="PS51257">
    <property type="entry name" value="PROKAR_LIPOPROTEIN"/>
    <property type="match status" value="1"/>
</dbReference>
<evidence type="ECO:0000313" key="1">
    <source>
        <dbReference type="EMBL" id="RTH24479.1"/>
    </source>
</evidence>
<sequence>MKRLWPFLPLLALLAACGGGGIQTLNVTLVDGIGEPLQPLAAAWRIGPPPSTSGLPWIALPTGQFSWSLPLPANSRFQVAFRCPDVSGVQFYVSLDLRRSELGSNLMVRCPVAYASPTAAVTGSVSPSLASGTAFSAWGAVGFSGGSFAGLTAPTGPGREVAVFGDSGGTPHFGRTGLVNIPPTTVSVPVSPTNTLSLTTPPGFFSYAGLVLSTFVPVDLVPPNWTGTGSPQPVARPSSLFGGDLFQFWTCYGWSCAILRKDANDPAVAPGASLSLSVPPLSLSGSQSHTPSALPTFSNISSGGFSPGLSFLGYALFLGDSGVRYWRHFLSAGALGGATSYYVDVEQAPGFAGVVPSSGSSVQLRATAFAGDQPLSALLAARPIPQETFAAHSLFLDRMWPVHLEAALLQSTFTW</sequence>
<dbReference type="AlphaFoldDB" id="A0A430RW57"/>
<reference evidence="1 2" key="1">
    <citation type="journal article" date="2019" name="Extremophiles">
        <title>Biogeography of thermophiles and predominance of Thermus scotoductus in domestic water heaters.</title>
        <authorList>
            <person name="Wilpiszeski R.L."/>
            <person name="Zhang Z."/>
            <person name="House C.H."/>
        </authorList>
    </citation>
    <scope>NUCLEOTIDE SEQUENCE [LARGE SCALE GENOMIC DNA]</scope>
    <source>
        <strain evidence="1 2">25_S25</strain>
    </source>
</reference>